<feature type="compositionally biased region" description="Polar residues" evidence="1">
    <location>
        <begin position="148"/>
        <end position="173"/>
    </location>
</feature>
<gene>
    <name evidence="2" type="ORF">KIN20_033995</name>
</gene>
<evidence type="ECO:0000313" key="3">
    <source>
        <dbReference type="Proteomes" id="UP001196413"/>
    </source>
</evidence>
<accession>A0AAD5WJP8</accession>
<evidence type="ECO:0000313" key="2">
    <source>
        <dbReference type="EMBL" id="KAJ1371948.1"/>
    </source>
</evidence>
<feature type="compositionally biased region" description="Polar residues" evidence="1">
    <location>
        <begin position="310"/>
        <end position="321"/>
    </location>
</feature>
<sequence length="392" mass="43222">MYGEERSEGRRVEVEQPNLEEYNRYLSILRNTYGIQLPGDFGQTAPAQPDYHFSASPSTIGASSIAAVADPCVFGVSEATSKVLNQDISRLESSYNANTPGFLPQHHVFPQSSSVYVAPQHQQQLILQQNVQQLPQASSLSEAQSQATYSEPHNIQQQNLPSQQPIYSSTYSNTPLTLPTSHSHSSVVHPSHTVQEHPQYSHLAMQYPGQHTVQYPLQLISSAFQQPQYPIQSQVQLQPSIAAGTTQSQQITPSSYHNAALFANQLLGIRPKPQVYIYKGHSVNSQSVNPTFSPNIALSASSHVQPTVGLQSNSVTESATETQEKMYTGGTENEQKRIFSSYATTSPHWLSAATTKTAIPKLTTTRPHPQSPNTQTLPSTANQQRLWHRSNH</sequence>
<feature type="region of interest" description="Disordered" evidence="1">
    <location>
        <begin position="362"/>
        <end position="392"/>
    </location>
</feature>
<feature type="compositionally biased region" description="Low complexity" evidence="1">
    <location>
        <begin position="174"/>
        <end position="188"/>
    </location>
</feature>
<dbReference type="EMBL" id="JAHQIW010007067">
    <property type="protein sequence ID" value="KAJ1371948.1"/>
    <property type="molecule type" value="Genomic_DNA"/>
</dbReference>
<dbReference type="Proteomes" id="UP001196413">
    <property type="component" value="Unassembled WGS sequence"/>
</dbReference>
<feature type="region of interest" description="Disordered" evidence="1">
    <location>
        <begin position="137"/>
        <end position="188"/>
    </location>
</feature>
<proteinExistence type="predicted"/>
<name>A0AAD5WJP8_PARTN</name>
<feature type="compositionally biased region" description="Polar residues" evidence="1">
    <location>
        <begin position="366"/>
        <end position="385"/>
    </location>
</feature>
<protein>
    <submittedName>
        <fullName evidence="2">Uncharacterized protein</fullName>
    </submittedName>
</protein>
<dbReference type="AlphaFoldDB" id="A0AAD5WJP8"/>
<reference evidence="2" key="1">
    <citation type="submission" date="2021-06" db="EMBL/GenBank/DDBJ databases">
        <title>Parelaphostrongylus tenuis whole genome reference sequence.</title>
        <authorList>
            <person name="Garwood T.J."/>
            <person name="Larsen P.A."/>
            <person name="Fountain-Jones N.M."/>
            <person name="Garbe J.R."/>
            <person name="Macchietto M.G."/>
            <person name="Kania S.A."/>
            <person name="Gerhold R.W."/>
            <person name="Richards J.E."/>
            <person name="Wolf T.M."/>
        </authorList>
    </citation>
    <scope>NUCLEOTIDE SEQUENCE</scope>
    <source>
        <strain evidence="2">MNPRO001-30</strain>
        <tissue evidence="2">Meninges</tissue>
    </source>
</reference>
<feature type="compositionally biased region" description="Low complexity" evidence="1">
    <location>
        <begin position="137"/>
        <end position="147"/>
    </location>
</feature>
<organism evidence="2 3">
    <name type="scientific">Parelaphostrongylus tenuis</name>
    <name type="common">Meningeal worm</name>
    <dbReference type="NCBI Taxonomy" id="148309"/>
    <lineage>
        <taxon>Eukaryota</taxon>
        <taxon>Metazoa</taxon>
        <taxon>Ecdysozoa</taxon>
        <taxon>Nematoda</taxon>
        <taxon>Chromadorea</taxon>
        <taxon>Rhabditida</taxon>
        <taxon>Rhabditina</taxon>
        <taxon>Rhabditomorpha</taxon>
        <taxon>Strongyloidea</taxon>
        <taxon>Metastrongylidae</taxon>
        <taxon>Parelaphostrongylus</taxon>
    </lineage>
</organism>
<feature type="region of interest" description="Disordered" evidence="1">
    <location>
        <begin position="310"/>
        <end position="331"/>
    </location>
</feature>
<keyword evidence="3" id="KW-1185">Reference proteome</keyword>
<comment type="caution">
    <text evidence="2">The sequence shown here is derived from an EMBL/GenBank/DDBJ whole genome shotgun (WGS) entry which is preliminary data.</text>
</comment>
<evidence type="ECO:0000256" key="1">
    <source>
        <dbReference type="SAM" id="MobiDB-lite"/>
    </source>
</evidence>